<dbReference type="InParanoid" id="A0A5F8GER4"/>
<reference evidence="1" key="3">
    <citation type="submission" date="2025-09" db="UniProtKB">
        <authorList>
            <consortium name="Ensembl"/>
        </authorList>
    </citation>
    <scope>IDENTIFICATION</scope>
</reference>
<dbReference type="Proteomes" id="UP000002280">
    <property type="component" value="Chromosome 7"/>
</dbReference>
<protein>
    <submittedName>
        <fullName evidence="1">Uncharacterized protein</fullName>
    </submittedName>
</protein>
<organism evidence="1 2">
    <name type="scientific">Monodelphis domestica</name>
    <name type="common">Gray short-tailed opossum</name>
    <dbReference type="NCBI Taxonomy" id="13616"/>
    <lineage>
        <taxon>Eukaryota</taxon>
        <taxon>Metazoa</taxon>
        <taxon>Chordata</taxon>
        <taxon>Craniata</taxon>
        <taxon>Vertebrata</taxon>
        <taxon>Euteleostomi</taxon>
        <taxon>Mammalia</taxon>
        <taxon>Metatheria</taxon>
        <taxon>Didelphimorphia</taxon>
        <taxon>Didelphidae</taxon>
        <taxon>Monodelphis</taxon>
    </lineage>
</organism>
<keyword evidence="2" id="KW-1185">Reference proteome</keyword>
<accession>A0A5F8GER4</accession>
<name>A0A5F8GER4_MONDO</name>
<reference evidence="1 2" key="1">
    <citation type="journal article" date="2007" name="Nature">
        <title>Genome of the marsupial Monodelphis domestica reveals innovation in non-coding sequences.</title>
        <authorList>
            <person name="Mikkelsen T.S."/>
            <person name="Wakefield M.J."/>
            <person name="Aken B."/>
            <person name="Amemiya C.T."/>
            <person name="Chang J.L."/>
            <person name="Duke S."/>
            <person name="Garber M."/>
            <person name="Gentles A.J."/>
            <person name="Goodstadt L."/>
            <person name="Heger A."/>
            <person name="Jurka J."/>
            <person name="Kamal M."/>
            <person name="Mauceli E."/>
            <person name="Searle S.M."/>
            <person name="Sharpe T."/>
            <person name="Baker M.L."/>
            <person name="Batzer M.A."/>
            <person name="Benos P.V."/>
            <person name="Belov K."/>
            <person name="Clamp M."/>
            <person name="Cook A."/>
            <person name="Cuff J."/>
            <person name="Das R."/>
            <person name="Davidow L."/>
            <person name="Deakin J.E."/>
            <person name="Fazzari M.J."/>
            <person name="Glass J.L."/>
            <person name="Grabherr M."/>
            <person name="Greally J.M."/>
            <person name="Gu W."/>
            <person name="Hore T.A."/>
            <person name="Huttley G.A."/>
            <person name="Kleber M."/>
            <person name="Jirtle R.L."/>
            <person name="Koina E."/>
            <person name="Lee J.T."/>
            <person name="Mahony S."/>
            <person name="Marra M.A."/>
            <person name="Miller R.D."/>
            <person name="Nicholls R.D."/>
            <person name="Oda M."/>
            <person name="Papenfuss A.T."/>
            <person name="Parra Z.E."/>
            <person name="Pollock D.D."/>
            <person name="Ray D.A."/>
            <person name="Schein J.E."/>
            <person name="Speed T.P."/>
            <person name="Thompson K."/>
            <person name="VandeBerg J.L."/>
            <person name="Wade C.M."/>
            <person name="Walker J.A."/>
            <person name="Waters P.D."/>
            <person name="Webber C."/>
            <person name="Weidman J.R."/>
            <person name="Xie X."/>
            <person name="Zody M.C."/>
            <person name="Baldwin J."/>
            <person name="Abdouelleil A."/>
            <person name="Abdulkadir J."/>
            <person name="Abebe A."/>
            <person name="Abera B."/>
            <person name="Abreu J."/>
            <person name="Acer S.C."/>
            <person name="Aftuck L."/>
            <person name="Alexander A."/>
            <person name="An P."/>
            <person name="Anderson E."/>
            <person name="Anderson S."/>
            <person name="Arachi H."/>
            <person name="Azer M."/>
            <person name="Bachantsang P."/>
            <person name="Barry A."/>
            <person name="Bayul T."/>
            <person name="Berlin A."/>
            <person name="Bessette D."/>
            <person name="Bloom T."/>
            <person name="Bloom T."/>
            <person name="Boguslavskiy L."/>
            <person name="Bonnet C."/>
            <person name="Boukhgalter B."/>
            <person name="Bourzgui I."/>
            <person name="Brown A."/>
            <person name="Cahill P."/>
            <person name="Channer S."/>
            <person name="Cheshatsang Y."/>
            <person name="Chuda L."/>
            <person name="Citroen M."/>
            <person name="Collymore A."/>
            <person name="Cooke P."/>
            <person name="Costello M."/>
            <person name="D'Aco K."/>
            <person name="Daza R."/>
            <person name="De Haan G."/>
            <person name="DeGray S."/>
            <person name="DeMaso C."/>
            <person name="Dhargay N."/>
            <person name="Dooley K."/>
            <person name="Dooley E."/>
            <person name="Doricent M."/>
            <person name="Dorje P."/>
            <person name="Dorjee K."/>
            <person name="Dupes A."/>
            <person name="Elong R."/>
            <person name="Falk J."/>
            <person name="Farina A."/>
            <person name="Faro S."/>
            <person name="Ferguson D."/>
            <person name="Fisher S."/>
            <person name="Foley C.D."/>
            <person name="Franke A."/>
            <person name="Friedrich D."/>
            <person name="Gadbois L."/>
            <person name="Gearin G."/>
            <person name="Gearin C.R."/>
            <person name="Giannoukos G."/>
            <person name="Goode T."/>
            <person name="Graham J."/>
            <person name="Grandbois E."/>
            <person name="Grewal S."/>
            <person name="Gyaltsen K."/>
            <person name="Hafez N."/>
            <person name="Hagos B."/>
            <person name="Hall J."/>
            <person name="Henson C."/>
            <person name="Hollinger A."/>
            <person name="Honan T."/>
            <person name="Huard M.D."/>
            <person name="Hughes L."/>
            <person name="Hurhula B."/>
            <person name="Husby M.E."/>
            <person name="Kamat A."/>
            <person name="Kanga B."/>
            <person name="Kashin S."/>
            <person name="Khazanovich D."/>
            <person name="Kisner P."/>
            <person name="Lance K."/>
            <person name="Lara M."/>
            <person name="Lee W."/>
            <person name="Lennon N."/>
            <person name="Letendre F."/>
            <person name="LeVine R."/>
            <person name="Lipovsky A."/>
            <person name="Liu X."/>
            <person name="Liu J."/>
            <person name="Liu S."/>
            <person name="Lokyitsang T."/>
            <person name="Lokyitsang Y."/>
            <person name="Lubonja R."/>
            <person name="Lui A."/>
            <person name="MacDonald P."/>
            <person name="Magnisalis V."/>
            <person name="Maru K."/>
            <person name="Matthews C."/>
            <person name="McCusker W."/>
            <person name="McDonough S."/>
            <person name="Mehta T."/>
            <person name="Meldrim J."/>
            <person name="Meneus L."/>
            <person name="Mihai O."/>
            <person name="Mihalev A."/>
            <person name="Mihova T."/>
            <person name="Mittelman R."/>
            <person name="Mlenga V."/>
            <person name="Montmayeur A."/>
            <person name="Mulrain L."/>
            <person name="Navidi A."/>
            <person name="Naylor J."/>
            <person name="Negash T."/>
            <person name="Nguyen T."/>
            <person name="Nguyen N."/>
            <person name="Nicol R."/>
            <person name="Norbu C."/>
            <person name="Norbu N."/>
            <person name="Novod N."/>
            <person name="O'Neill B."/>
            <person name="Osman S."/>
            <person name="Markiewicz E."/>
            <person name="Oyono O.L."/>
            <person name="Patti C."/>
            <person name="Phunkhang P."/>
            <person name="Pierre F."/>
            <person name="Priest M."/>
            <person name="Raghuraman S."/>
            <person name="Rege F."/>
            <person name="Reyes R."/>
            <person name="Rise C."/>
            <person name="Rogov P."/>
            <person name="Ross K."/>
            <person name="Ryan E."/>
            <person name="Settipalli S."/>
            <person name="Shea T."/>
            <person name="Sherpa N."/>
            <person name="Shi L."/>
            <person name="Shih D."/>
            <person name="Sparrow T."/>
            <person name="Spaulding J."/>
            <person name="Stalker J."/>
            <person name="Stange-Thomann N."/>
            <person name="Stavropoulos S."/>
            <person name="Stone C."/>
            <person name="Strader C."/>
            <person name="Tesfaye S."/>
            <person name="Thomson T."/>
            <person name="Thoulutsang Y."/>
            <person name="Thoulutsang D."/>
            <person name="Topham K."/>
            <person name="Topping I."/>
            <person name="Tsamla T."/>
            <person name="Vassiliev H."/>
            <person name="Vo A."/>
            <person name="Wangchuk T."/>
            <person name="Wangdi T."/>
            <person name="Weiand M."/>
            <person name="Wilkinson J."/>
            <person name="Wilson A."/>
            <person name="Yadav S."/>
            <person name="Young G."/>
            <person name="Yu Q."/>
            <person name="Zembek L."/>
            <person name="Zhong D."/>
            <person name="Zimmer A."/>
            <person name="Zwirko Z."/>
            <person name="Jaffe D.B."/>
            <person name="Alvarez P."/>
            <person name="Brockman W."/>
            <person name="Butler J."/>
            <person name="Chin C."/>
            <person name="Gnerre S."/>
            <person name="MacCallum I."/>
            <person name="Graves J.A."/>
            <person name="Ponting C.P."/>
            <person name="Breen M."/>
            <person name="Samollow P.B."/>
            <person name="Lander E.S."/>
            <person name="Lindblad-Toh K."/>
        </authorList>
    </citation>
    <scope>NUCLEOTIDE SEQUENCE [LARGE SCALE GENOMIC DNA]</scope>
</reference>
<evidence type="ECO:0000313" key="2">
    <source>
        <dbReference type="Proteomes" id="UP000002280"/>
    </source>
</evidence>
<sequence length="66" mass="7369">IKVPSINQVKNSLIWSTCTCNDSDWLPSAFSPVRVELLQGGVEVHQEDSFRAVMTVYHVNLGLLLL</sequence>
<dbReference type="AlphaFoldDB" id="A0A5F8GER4"/>
<evidence type="ECO:0000313" key="1">
    <source>
        <dbReference type="Ensembl" id="ENSMODP00000045995.1"/>
    </source>
</evidence>
<dbReference type="Ensembl" id="ENSMODT00000088846.1">
    <property type="protein sequence ID" value="ENSMODP00000045995.1"/>
    <property type="gene ID" value="ENSMODG00000041121.1"/>
</dbReference>
<proteinExistence type="predicted"/>
<reference evidence="1" key="2">
    <citation type="submission" date="2025-08" db="UniProtKB">
        <authorList>
            <consortium name="Ensembl"/>
        </authorList>
    </citation>
    <scope>IDENTIFICATION</scope>
</reference>